<evidence type="ECO:0000313" key="8">
    <source>
        <dbReference type="Proteomes" id="UP000473574"/>
    </source>
</evidence>
<dbReference type="SUPFAM" id="SSF47336">
    <property type="entry name" value="ACP-like"/>
    <property type="match status" value="1"/>
</dbReference>
<dbReference type="EMBL" id="QZCE01000002">
    <property type="protein sequence ID" value="NEZ64586.1"/>
    <property type="molecule type" value="Genomic_DNA"/>
</dbReference>
<keyword evidence="4" id="KW-0808">Transferase</keyword>
<dbReference type="Gene3D" id="1.10.1200.10">
    <property type="entry name" value="ACP-like"/>
    <property type="match status" value="1"/>
</dbReference>
<comment type="caution">
    <text evidence="7">The sequence shown here is derived from an EMBL/GenBank/DDBJ whole genome shotgun (WGS) entry which is preliminary data.</text>
</comment>
<keyword evidence="2" id="KW-0596">Phosphopantetheine</keyword>
<dbReference type="Gene3D" id="3.40.50.980">
    <property type="match status" value="2"/>
</dbReference>
<dbReference type="SUPFAM" id="SSF53335">
    <property type="entry name" value="S-adenosyl-L-methionine-dependent methyltransferases"/>
    <property type="match status" value="1"/>
</dbReference>
<evidence type="ECO:0000256" key="4">
    <source>
        <dbReference type="ARBA" id="ARBA00022679"/>
    </source>
</evidence>
<reference evidence="7 8" key="1">
    <citation type="journal article" date="2020" name="Microb. Ecol.">
        <title>Ecogenomics of the Marine Benthic Filamentous Cyanobacterium Adonisia.</title>
        <authorList>
            <person name="Walter J.M."/>
            <person name="Coutinho F.H."/>
            <person name="Leomil L."/>
            <person name="Hargreaves P.I."/>
            <person name="Campeao M.E."/>
            <person name="Vieira V.V."/>
            <person name="Silva B.S."/>
            <person name="Fistarol G.O."/>
            <person name="Salomon P.S."/>
            <person name="Sawabe T."/>
            <person name="Mino S."/>
            <person name="Hosokawa M."/>
            <person name="Miyashita H."/>
            <person name="Maruyama F."/>
            <person name="van Verk M.C."/>
            <person name="Dutilh B.E."/>
            <person name="Thompson C.C."/>
            <person name="Thompson F.L."/>
        </authorList>
    </citation>
    <scope>NUCLEOTIDE SEQUENCE [LARGE SCALE GENOMIC DNA]</scope>
    <source>
        <strain evidence="7 8">CCMR0082</strain>
    </source>
</reference>
<dbReference type="InterPro" id="IPR009081">
    <property type="entry name" value="PP-bd_ACP"/>
</dbReference>
<dbReference type="InterPro" id="IPR025110">
    <property type="entry name" value="AMP-bd_C"/>
</dbReference>
<sequence>MVFVDLRNRSLEGSVESLKFVVRLFETQVNIRPTATAIEFMGQHLSYQALNSRANQLAHYLRTQGVRPGVLVGLCIDRSFEMVIGVLAILKAGGAYVPLDPDYPEERLNWILKDSQVSCLLTQKSLVSALPVNGANTICLDADWPIIAQYPVYNLPSLTAGSLAYVIYTSGSTGQPKGVLVEHVALANFVSAANQAYGIVADDRVLQFASISFDAAIEEIFLTLTQGATLVLRTKDMLKSIPDFLQACERLQLTVLDLPTAFWHQLCASLDTLHLSPTIRLTIIGGERVLPQWVNIWKQYVSPQVQLVNTYGPTETTVVATYCHLAGPYTDKDVNDGIAPIGRPLSHVQAYILDEQMRPVHAESSGELYIGGRGLASGYLNRPDLTADKFLVTTLDENNQTIRLYKTGDLARYCKDGQLEFLGRVDHQIKIRGFRVELQEIESILEQHPAVQEAVVVAQEDNSGSKRLVAYVVNHIPSSTVGQLIDDSVSADESICTQLEQEQIKQWQVIHNDDHLNAVNTEWDETFNISGWISSYTGALLPDIEMQEWVDTTVERILNLKPDHVLELGCGTGLLLFQVAPHCKGYIGTDISDVSLAHIKKQLTGRQDLASRVDLKLCAADDFSSIEPASYDTVILNSVLQYFPSIDYLVHVLEQAVRFIKPGGSLFIGDVRNYLLQEAFATSIELFKAPDDLPVTDLWQRIQKRLRQEEELTIDPSFFLTLQDYLPQISQVQVLLKQSQFHNELSQFRYDVVLHVGATPQLMVETSWSDWTSQYLDLAKLRQRLKSYTMKAIGFRDIPNARVSESIKAVDVLKKCQLSGNVADLKGYLTQTRDIDGVDPEELRQIATELSYDVTISWPSAENSGSFNALFKPQANMADYKLGSIESLPAMGPQPLPQPWNVYANNPLQAKITQILSSQLRSYAAQTLPNYMVPSTFVILETFPLNANGKIDRKSLPLPDSSRPELSVSFVAPQTIQEEKLAEIWSSILNVSPIGINDSFFELGGDSLRLMQLMAQVERSFKLTLSFADFFQRPTISDLCKQLGHTQKSSTVTEFMPLAQLEAEALFEVNLYSSGGPWSKPESNWINPQSILLTGATGFIGTSLLYELLKQTDATVHCLVRAQTREECQKRLHQALQQNLPGFDIPYNRIKPLIGNMARPGLGLDLEDVNYLAETIDVIYHSAANVNLFYPYRALRATNILGTQSVLNLATHTKLKPVHYISTLDVFESLVTTGPSIIYENDNIAQGSGISGGYAQSKWVAEQLVTHAIASGVPACIYRPGMVTGHTQTGICNPTDLMCRFLSSLLQLESAPDLDWMIDMTPVDYVSKAIAHLSLQPDSFTQAFHLVNPNPYPLGQLVYGLNQLGYSVRTSPYEQWQREVINVHNALSPLAKVLMEVVQGHSLTRLEIWLAGTQMFDCRNTLQGLNQTQIACPAVDKQMLMQYLENIS</sequence>
<protein>
    <submittedName>
        <fullName evidence="7">Amino acid adenylation domain-containing protein</fullName>
    </submittedName>
</protein>
<dbReference type="Gene3D" id="2.30.38.10">
    <property type="entry name" value="Luciferase, Domain 3"/>
    <property type="match status" value="1"/>
</dbReference>
<dbReference type="Gene3D" id="3.40.50.720">
    <property type="entry name" value="NAD(P)-binding Rossmann-like Domain"/>
    <property type="match status" value="1"/>
</dbReference>
<evidence type="ECO:0000256" key="5">
    <source>
        <dbReference type="ARBA" id="ARBA00022737"/>
    </source>
</evidence>
<organism evidence="7 8">
    <name type="scientific">Adonisia turfae CCMR0082</name>
    <dbReference type="NCBI Taxonomy" id="2304604"/>
    <lineage>
        <taxon>Bacteria</taxon>
        <taxon>Bacillati</taxon>
        <taxon>Cyanobacteriota</taxon>
        <taxon>Adonisia</taxon>
        <taxon>Adonisia turfae</taxon>
    </lineage>
</organism>
<dbReference type="FunFam" id="3.40.50.980:FF:000001">
    <property type="entry name" value="Non-ribosomal peptide synthetase"/>
    <property type="match status" value="1"/>
</dbReference>
<dbReference type="PANTHER" id="PTHR44845">
    <property type="entry name" value="CARRIER DOMAIN-CONTAINING PROTEIN"/>
    <property type="match status" value="1"/>
</dbReference>
<evidence type="ECO:0000259" key="6">
    <source>
        <dbReference type="PROSITE" id="PS50075"/>
    </source>
</evidence>
<dbReference type="Gene3D" id="3.30.300.30">
    <property type="match status" value="2"/>
</dbReference>
<dbReference type="InterPro" id="IPR045851">
    <property type="entry name" value="AMP-bd_C_sf"/>
</dbReference>
<dbReference type="FunFam" id="1.10.1200.10:FF:000005">
    <property type="entry name" value="Nonribosomal peptide synthetase 1"/>
    <property type="match status" value="1"/>
</dbReference>
<dbReference type="CDD" id="cd05235">
    <property type="entry name" value="SDR_e1"/>
    <property type="match status" value="1"/>
</dbReference>
<dbReference type="Pfam" id="PF00550">
    <property type="entry name" value="PP-binding"/>
    <property type="match status" value="1"/>
</dbReference>
<feature type="domain" description="Carrier" evidence="6">
    <location>
        <begin position="972"/>
        <end position="1047"/>
    </location>
</feature>
<dbReference type="Gene3D" id="3.40.50.150">
    <property type="entry name" value="Vaccinia Virus protein VP39"/>
    <property type="match status" value="1"/>
</dbReference>
<dbReference type="Pfam" id="PF00501">
    <property type="entry name" value="AMP-binding"/>
    <property type="match status" value="1"/>
</dbReference>
<evidence type="ECO:0000313" key="7">
    <source>
        <dbReference type="EMBL" id="NEZ64586.1"/>
    </source>
</evidence>
<dbReference type="InterPro" id="IPR036736">
    <property type="entry name" value="ACP-like_sf"/>
</dbReference>
<dbReference type="SUPFAM" id="SSF56801">
    <property type="entry name" value="Acetyl-CoA synthetase-like"/>
    <property type="match status" value="1"/>
</dbReference>
<dbReference type="InterPro" id="IPR013217">
    <property type="entry name" value="Methyltransf_12"/>
</dbReference>
<dbReference type="PROSITE" id="PS00455">
    <property type="entry name" value="AMP_BINDING"/>
    <property type="match status" value="1"/>
</dbReference>
<comment type="cofactor">
    <cofactor evidence="1">
        <name>pantetheine 4'-phosphate</name>
        <dbReference type="ChEBI" id="CHEBI:47942"/>
    </cofactor>
</comment>
<dbReference type="PANTHER" id="PTHR44845:SF6">
    <property type="entry name" value="BETA-ALANINE-ACTIVATING ENZYME"/>
    <property type="match status" value="1"/>
</dbReference>
<dbReference type="NCBIfam" id="TIGR01733">
    <property type="entry name" value="AA-adenyl-dom"/>
    <property type="match status" value="1"/>
</dbReference>
<dbReference type="FunFam" id="3.40.50.12780:FF:000012">
    <property type="entry name" value="Non-ribosomal peptide synthetase"/>
    <property type="match status" value="1"/>
</dbReference>
<dbReference type="InterPro" id="IPR010071">
    <property type="entry name" value="AA_adenyl_dom"/>
</dbReference>
<evidence type="ECO:0000256" key="3">
    <source>
        <dbReference type="ARBA" id="ARBA00022553"/>
    </source>
</evidence>
<dbReference type="SUPFAM" id="SSF51735">
    <property type="entry name" value="NAD(P)-binding Rossmann-fold domains"/>
    <property type="match status" value="1"/>
</dbReference>
<accession>A0A6M0S8B0</accession>
<dbReference type="Proteomes" id="UP000473574">
    <property type="component" value="Unassembled WGS sequence"/>
</dbReference>
<evidence type="ECO:0000256" key="1">
    <source>
        <dbReference type="ARBA" id="ARBA00001957"/>
    </source>
</evidence>
<dbReference type="Pfam" id="PF13193">
    <property type="entry name" value="AMP-binding_C"/>
    <property type="match status" value="1"/>
</dbReference>
<dbReference type="Pfam" id="PF07993">
    <property type="entry name" value="NAD_binding_4"/>
    <property type="match status" value="1"/>
</dbReference>
<dbReference type="GO" id="GO:0031177">
    <property type="term" value="F:phosphopantetheine binding"/>
    <property type="evidence" value="ECO:0007669"/>
    <property type="project" value="InterPro"/>
</dbReference>
<keyword evidence="5" id="KW-0677">Repeat</keyword>
<dbReference type="InterPro" id="IPR010080">
    <property type="entry name" value="Thioester_reductase-like_dom"/>
</dbReference>
<dbReference type="CDD" id="cd02440">
    <property type="entry name" value="AdoMet_MTases"/>
    <property type="match status" value="1"/>
</dbReference>
<dbReference type="RefSeq" id="WP_163664972.1">
    <property type="nucleotide sequence ID" value="NZ_QZCE01000002.1"/>
</dbReference>
<dbReference type="InterPro" id="IPR020845">
    <property type="entry name" value="AMP-binding_CS"/>
</dbReference>
<dbReference type="PIRSF" id="PIRSF001617">
    <property type="entry name" value="Alpha-AR"/>
    <property type="match status" value="1"/>
</dbReference>
<dbReference type="InterPro" id="IPR036291">
    <property type="entry name" value="NAD(P)-bd_dom_sf"/>
</dbReference>
<proteinExistence type="predicted"/>
<name>A0A6M0S8B0_9CYAN</name>
<dbReference type="InterPro" id="IPR029063">
    <property type="entry name" value="SAM-dependent_MTases_sf"/>
</dbReference>
<dbReference type="InterPro" id="IPR000873">
    <property type="entry name" value="AMP-dep_synth/lig_dom"/>
</dbReference>
<dbReference type="GO" id="GO:0016740">
    <property type="term" value="F:transferase activity"/>
    <property type="evidence" value="ECO:0007669"/>
    <property type="project" value="UniProtKB-KW"/>
</dbReference>
<dbReference type="NCBIfam" id="TIGR01746">
    <property type="entry name" value="Thioester-redct"/>
    <property type="match status" value="1"/>
</dbReference>
<dbReference type="Pfam" id="PF08242">
    <property type="entry name" value="Methyltransf_12"/>
    <property type="match status" value="1"/>
</dbReference>
<dbReference type="PROSITE" id="PS50075">
    <property type="entry name" value="CARRIER"/>
    <property type="match status" value="1"/>
</dbReference>
<keyword evidence="3" id="KW-0597">Phosphoprotein</keyword>
<dbReference type="SMART" id="SM00823">
    <property type="entry name" value="PKS_PP"/>
    <property type="match status" value="1"/>
</dbReference>
<dbReference type="InterPro" id="IPR013120">
    <property type="entry name" value="FAR_NAD-bd"/>
</dbReference>
<evidence type="ECO:0000256" key="2">
    <source>
        <dbReference type="ARBA" id="ARBA00022450"/>
    </source>
</evidence>
<gene>
    <name evidence="7" type="ORF">D0962_17630</name>
</gene>
<dbReference type="InterPro" id="IPR020806">
    <property type="entry name" value="PKS_PP-bd"/>
</dbReference>